<keyword evidence="2" id="KW-1185">Reference proteome</keyword>
<comment type="caution">
    <text evidence="1">The sequence shown here is derived from an EMBL/GenBank/DDBJ whole genome shotgun (WGS) entry which is preliminary data.</text>
</comment>
<gene>
    <name evidence="1" type="ORF">AXW67_25025</name>
</gene>
<protein>
    <submittedName>
        <fullName evidence="1">Uncharacterized protein</fullName>
    </submittedName>
</protein>
<reference evidence="1 2" key="1">
    <citation type="submission" date="2016-02" db="EMBL/GenBank/DDBJ databases">
        <title>Draft genome sequence of the strain BR 10247T Bradyrhizobium neotropicale isolated from nodules of Centrolobium paraense.</title>
        <authorList>
            <person name="Simoes-Araujo J.L."/>
            <person name="Barauna A.C."/>
            <person name="Silva K."/>
            <person name="Zilli J.E."/>
        </authorList>
    </citation>
    <scope>NUCLEOTIDE SEQUENCE [LARGE SCALE GENOMIC DNA]</scope>
    <source>
        <strain evidence="1 2">BR 10247</strain>
    </source>
</reference>
<accession>A0A176YVW4</accession>
<organism evidence="1 2">
    <name type="scientific">Bradyrhizobium neotropicale</name>
    <dbReference type="NCBI Taxonomy" id="1497615"/>
    <lineage>
        <taxon>Bacteria</taxon>
        <taxon>Pseudomonadati</taxon>
        <taxon>Pseudomonadota</taxon>
        <taxon>Alphaproteobacteria</taxon>
        <taxon>Hyphomicrobiales</taxon>
        <taxon>Nitrobacteraceae</taxon>
        <taxon>Bradyrhizobium</taxon>
    </lineage>
</organism>
<dbReference type="AlphaFoldDB" id="A0A176YVW4"/>
<evidence type="ECO:0000313" key="1">
    <source>
        <dbReference type="EMBL" id="OAF10910.1"/>
    </source>
</evidence>
<dbReference type="EMBL" id="LSEF01000091">
    <property type="protein sequence ID" value="OAF10910.1"/>
    <property type="molecule type" value="Genomic_DNA"/>
</dbReference>
<dbReference type="Proteomes" id="UP000077173">
    <property type="component" value="Unassembled WGS sequence"/>
</dbReference>
<proteinExistence type="predicted"/>
<name>A0A176YVW4_9BRAD</name>
<evidence type="ECO:0000313" key="2">
    <source>
        <dbReference type="Proteomes" id="UP000077173"/>
    </source>
</evidence>
<sequence length="69" mass="7580">MCVRRRLLVAADVAVISLGAARRRFADGIGDLRIGNEFLLLDSIADVSAEECRGRKLVVLTLLSSPRKR</sequence>